<proteinExistence type="predicted"/>
<dbReference type="PANTHER" id="PTHR22550:SF14">
    <property type="entry name" value="VWFA DOMAIN-CONTAINING PROTEIN"/>
    <property type="match status" value="1"/>
</dbReference>
<dbReference type="PROSITE" id="PS50234">
    <property type="entry name" value="VWFA"/>
    <property type="match status" value="1"/>
</dbReference>
<feature type="transmembrane region" description="Helical" evidence="5">
    <location>
        <begin position="296"/>
        <end position="318"/>
    </location>
</feature>
<evidence type="ECO:0000259" key="6">
    <source>
        <dbReference type="PROSITE" id="PS50234"/>
    </source>
</evidence>
<reference evidence="7 8" key="1">
    <citation type="submission" date="2017-02" db="EMBL/GenBank/DDBJ databases">
        <title>Complete genome sequence of the cold-active Pseudoalteromonas aliena strain EH1 isolated from Arctic seawater.</title>
        <authorList>
            <person name="Kim E."/>
            <person name="Heo E."/>
            <person name="Kim H."/>
            <person name="Kim D."/>
        </authorList>
    </citation>
    <scope>NUCLEOTIDE SEQUENCE [LARGE SCALE GENOMIC DNA]</scope>
    <source>
        <strain evidence="7 8">EH1</strain>
    </source>
</reference>
<keyword evidence="5" id="KW-1133">Transmembrane helix</keyword>
<dbReference type="SMART" id="SM00327">
    <property type="entry name" value="VWA"/>
    <property type="match status" value="1"/>
</dbReference>
<gene>
    <name evidence="7" type="ORF">B0W48_19795</name>
</gene>
<dbReference type="InterPro" id="IPR036465">
    <property type="entry name" value="vWFA_dom_sf"/>
</dbReference>
<dbReference type="Proteomes" id="UP000188243">
    <property type="component" value="Chromosome"/>
</dbReference>
<dbReference type="Pfam" id="PF07719">
    <property type="entry name" value="TPR_2"/>
    <property type="match status" value="1"/>
</dbReference>
<evidence type="ECO:0000313" key="8">
    <source>
        <dbReference type="Proteomes" id="UP000188243"/>
    </source>
</evidence>
<feature type="compositionally biased region" description="Basic and acidic residues" evidence="4">
    <location>
        <begin position="496"/>
        <end position="535"/>
    </location>
</feature>
<dbReference type="STRING" id="247523.B0W48_19795"/>
<keyword evidence="2 3" id="KW-0802">TPR repeat</keyword>
<evidence type="ECO:0000313" key="7">
    <source>
        <dbReference type="EMBL" id="AQQ01821.1"/>
    </source>
</evidence>
<feature type="compositionally biased region" description="Low complexity" evidence="4">
    <location>
        <begin position="579"/>
        <end position="590"/>
    </location>
</feature>
<dbReference type="SUPFAM" id="SSF53300">
    <property type="entry name" value="vWA-like"/>
    <property type="match status" value="1"/>
</dbReference>
<evidence type="ECO:0000256" key="1">
    <source>
        <dbReference type="ARBA" id="ARBA00022737"/>
    </source>
</evidence>
<feature type="domain" description="VWFA" evidence="6">
    <location>
        <begin position="89"/>
        <end position="287"/>
    </location>
</feature>
<dbReference type="Gene3D" id="1.25.40.10">
    <property type="entry name" value="Tetratricopeptide repeat domain"/>
    <property type="match status" value="1"/>
</dbReference>
<name>A0A1Q2H3K0_9GAMM</name>
<feature type="compositionally biased region" description="Low complexity" evidence="4">
    <location>
        <begin position="447"/>
        <end position="460"/>
    </location>
</feature>
<dbReference type="Pfam" id="PF13519">
    <property type="entry name" value="VWA_2"/>
    <property type="match status" value="1"/>
</dbReference>
<dbReference type="RefSeq" id="WP_077538580.1">
    <property type="nucleotide sequence ID" value="NZ_CP019628.1"/>
</dbReference>
<accession>A0A1Q2H3K0</accession>
<organism evidence="7 8">
    <name type="scientific">Pseudoalteromonas aliena</name>
    <dbReference type="NCBI Taxonomy" id="247523"/>
    <lineage>
        <taxon>Bacteria</taxon>
        <taxon>Pseudomonadati</taxon>
        <taxon>Pseudomonadota</taxon>
        <taxon>Gammaproteobacteria</taxon>
        <taxon>Alteromonadales</taxon>
        <taxon>Pseudoalteromonadaceae</taxon>
        <taxon>Pseudoalteromonas</taxon>
    </lineage>
</organism>
<keyword evidence="5" id="KW-0472">Membrane</keyword>
<dbReference type="PROSITE" id="PS50005">
    <property type="entry name" value="TPR"/>
    <property type="match status" value="1"/>
</dbReference>
<dbReference type="InterPro" id="IPR050768">
    <property type="entry name" value="UPF0353/GerABKA_families"/>
</dbReference>
<dbReference type="EMBL" id="CP019628">
    <property type="protein sequence ID" value="AQQ01821.1"/>
    <property type="molecule type" value="Genomic_DNA"/>
</dbReference>
<evidence type="ECO:0000256" key="5">
    <source>
        <dbReference type="SAM" id="Phobius"/>
    </source>
</evidence>
<keyword evidence="5" id="KW-0812">Transmembrane</keyword>
<dbReference type="InterPro" id="IPR019734">
    <property type="entry name" value="TPR_rpt"/>
</dbReference>
<dbReference type="InterPro" id="IPR013105">
    <property type="entry name" value="TPR_2"/>
</dbReference>
<feature type="compositionally biased region" description="Basic and acidic residues" evidence="4">
    <location>
        <begin position="548"/>
        <end position="561"/>
    </location>
</feature>
<evidence type="ECO:0000256" key="3">
    <source>
        <dbReference type="PROSITE-ProRule" id="PRU00339"/>
    </source>
</evidence>
<keyword evidence="1" id="KW-0677">Repeat</keyword>
<feature type="transmembrane region" description="Helical" evidence="5">
    <location>
        <begin position="6"/>
        <end position="26"/>
    </location>
</feature>
<feature type="repeat" description="TPR" evidence="3">
    <location>
        <begin position="398"/>
        <end position="431"/>
    </location>
</feature>
<dbReference type="InterPro" id="IPR002035">
    <property type="entry name" value="VWF_A"/>
</dbReference>
<dbReference type="KEGG" id="paln:B0W48_19795"/>
<feature type="compositionally biased region" description="Basic and acidic residues" evidence="4">
    <location>
        <begin position="464"/>
        <end position="489"/>
    </location>
</feature>
<dbReference type="SUPFAM" id="SSF48452">
    <property type="entry name" value="TPR-like"/>
    <property type="match status" value="1"/>
</dbReference>
<dbReference type="Gene3D" id="3.40.50.410">
    <property type="entry name" value="von Willebrand factor, type A domain"/>
    <property type="match status" value="1"/>
</dbReference>
<dbReference type="AlphaFoldDB" id="A0A1Q2H3K0"/>
<sequence>MDFEFIRPALLWLLIPAVALFFVALIKHKKTTSEQLIAPHLAQFIISEANTKASQPLWLVALFCSLGILFSAGPSFEKKQVPVFQSKSARVIVMDMSYSMYSTDILPNRLMQSRFKALDMIELFKEGDTALVAYAGTAYTISPLTNDAATLSNLIPSLSPEIMPDKGSNVLAGLDMAKELLTQAGYIDGDIILVTDGIDQQEQSDVSSFTSSTQYRLNIYGVGTAQGAPIKLPEGGFLKDRYGQIVVPTLNASQLKNLASSSGGKFASYQPSSRDINTFAPSAQSELLKDEKQSHALWRIDAGIYGLLLLLPLGLYLFRRAALLGVFLAFGFLPQQNAYAVELPTLLQNADQRALEAYKNKEYDAATQAQSSELKGAALYQQGNFDAALNEFNSDKSATGLYNYGNALAKAGKLEDAIEAYKQAQALQDDFTQAADNQALVEQLLNQQEQQNQQDQQDQQSDGDDSKDQDDSQKKDDQKQGQNSDESKQDQQQNGDKNDSEKGENESQSPSDEKSDKEPEQSKDQQGEQSDKQNEPDMQAQPQSEQGQNKDAEQPKKDEQQQNKPKAMSEQPATDEQKQNAQQQAMQAQASELTNEEKEKAQQINQLLRKVPDDPAILLRNKMQLEAQKRQYKRSPTGVEKSW</sequence>
<dbReference type="InterPro" id="IPR011990">
    <property type="entry name" value="TPR-like_helical_dom_sf"/>
</dbReference>
<dbReference type="SMART" id="SM00028">
    <property type="entry name" value="TPR"/>
    <property type="match status" value="1"/>
</dbReference>
<evidence type="ECO:0000256" key="4">
    <source>
        <dbReference type="SAM" id="MobiDB-lite"/>
    </source>
</evidence>
<dbReference type="PANTHER" id="PTHR22550">
    <property type="entry name" value="SPORE GERMINATION PROTEIN"/>
    <property type="match status" value="1"/>
</dbReference>
<feature type="region of interest" description="Disordered" evidence="4">
    <location>
        <begin position="447"/>
        <end position="601"/>
    </location>
</feature>
<evidence type="ECO:0000256" key="2">
    <source>
        <dbReference type="ARBA" id="ARBA00022803"/>
    </source>
</evidence>
<protein>
    <recommendedName>
        <fullName evidence="6">VWFA domain-containing protein</fullName>
    </recommendedName>
</protein>